<dbReference type="PANTHER" id="PTHR47053">
    <property type="entry name" value="MUREIN DD-ENDOPEPTIDASE MEPH-RELATED"/>
    <property type="match status" value="1"/>
</dbReference>
<feature type="domain" description="NlpC/P60" evidence="5">
    <location>
        <begin position="175"/>
        <end position="296"/>
    </location>
</feature>
<dbReference type="GO" id="GO:0016787">
    <property type="term" value="F:hydrolase activity"/>
    <property type="evidence" value="ECO:0007669"/>
    <property type="project" value="UniProtKB-KW"/>
</dbReference>
<protein>
    <submittedName>
        <fullName evidence="6">Cell wall-associated NlpC family hydrolase</fullName>
    </submittedName>
</protein>
<evidence type="ECO:0000256" key="1">
    <source>
        <dbReference type="ARBA" id="ARBA00007074"/>
    </source>
</evidence>
<dbReference type="Gene3D" id="3.90.1720.10">
    <property type="entry name" value="endopeptidase domain like (from Nostoc punctiforme)"/>
    <property type="match status" value="1"/>
</dbReference>
<accession>A0ABT9YBS1</accession>
<evidence type="ECO:0000313" key="6">
    <source>
        <dbReference type="EMBL" id="MDQ0205078.1"/>
    </source>
</evidence>
<dbReference type="Pfam" id="PF00877">
    <property type="entry name" value="NLPC_P60"/>
    <property type="match status" value="1"/>
</dbReference>
<keyword evidence="7" id="KW-1185">Reference proteome</keyword>
<comment type="similarity">
    <text evidence="1">Belongs to the peptidase C40 family.</text>
</comment>
<dbReference type="PROSITE" id="PS51935">
    <property type="entry name" value="NLPC_P60"/>
    <property type="match status" value="1"/>
</dbReference>
<evidence type="ECO:0000313" key="7">
    <source>
        <dbReference type="Proteomes" id="UP001239167"/>
    </source>
</evidence>
<organism evidence="6 7">
    <name type="scientific">Pectinatus haikarae</name>
    <dbReference type="NCBI Taxonomy" id="349096"/>
    <lineage>
        <taxon>Bacteria</taxon>
        <taxon>Bacillati</taxon>
        <taxon>Bacillota</taxon>
        <taxon>Negativicutes</taxon>
        <taxon>Selenomonadales</taxon>
        <taxon>Selenomonadaceae</taxon>
        <taxon>Pectinatus</taxon>
    </lineage>
</organism>
<dbReference type="EMBL" id="JAUSUE010000028">
    <property type="protein sequence ID" value="MDQ0205078.1"/>
    <property type="molecule type" value="Genomic_DNA"/>
</dbReference>
<keyword evidence="3 6" id="KW-0378">Hydrolase</keyword>
<evidence type="ECO:0000256" key="4">
    <source>
        <dbReference type="ARBA" id="ARBA00022807"/>
    </source>
</evidence>
<dbReference type="InterPro" id="IPR000064">
    <property type="entry name" value="NLP_P60_dom"/>
</dbReference>
<dbReference type="SUPFAM" id="SSF47090">
    <property type="entry name" value="PGBD-like"/>
    <property type="match status" value="1"/>
</dbReference>
<evidence type="ECO:0000259" key="5">
    <source>
        <dbReference type="PROSITE" id="PS51935"/>
    </source>
</evidence>
<dbReference type="Gene3D" id="1.10.101.10">
    <property type="entry name" value="PGBD-like superfamily/PGBD"/>
    <property type="match status" value="1"/>
</dbReference>
<sequence length="297" mass="32287">MTENRKDFSAMNKIIRGIIPAVFIFFLSPIGTLHAAPILKLHSEGHDVTVLQQLLLKGNYTVSVTGIFDESTQKTVKAFQADNNLPDTGIVDRKTWWLLTGEKDTGRPASVSAAAPISPGGNHIAAKPQTTASVYVPPVQKKSASAGTKKPQSEAAAISAIRARSVPETPVFLPSGKVGSIISTAKKYMGTPYIYGGETPKGFDCSGYLQYVFKQNNIIIPRTADEQYKIGKKVPVNQLQPGDLVFFSTDLTDISHCGIYLGSGQFIHASTSKGVRLDRLDNDYWKNYFIGGKHIVK</sequence>
<gene>
    <name evidence="6" type="ORF">J2S01_002816</name>
</gene>
<dbReference type="InterPro" id="IPR002477">
    <property type="entry name" value="Peptidoglycan-bd-like"/>
</dbReference>
<proteinExistence type="inferred from homology"/>
<dbReference type="InterPro" id="IPR036365">
    <property type="entry name" value="PGBD-like_sf"/>
</dbReference>
<dbReference type="InterPro" id="IPR038765">
    <property type="entry name" value="Papain-like_cys_pep_sf"/>
</dbReference>
<comment type="caution">
    <text evidence="6">The sequence shown here is derived from an EMBL/GenBank/DDBJ whole genome shotgun (WGS) entry which is preliminary data.</text>
</comment>
<dbReference type="SUPFAM" id="SSF54001">
    <property type="entry name" value="Cysteine proteinases"/>
    <property type="match status" value="1"/>
</dbReference>
<dbReference type="PANTHER" id="PTHR47053:SF1">
    <property type="entry name" value="MUREIN DD-ENDOPEPTIDASE MEPH-RELATED"/>
    <property type="match status" value="1"/>
</dbReference>
<dbReference type="InterPro" id="IPR051202">
    <property type="entry name" value="Peptidase_C40"/>
</dbReference>
<evidence type="ECO:0000256" key="2">
    <source>
        <dbReference type="ARBA" id="ARBA00022670"/>
    </source>
</evidence>
<keyword evidence="4" id="KW-0788">Thiol protease</keyword>
<dbReference type="InterPro" id="IPR036366">
    <property type="entry name" value="PGBDSf"/>
</dbReference>
<name>A0ABT9YBS1_9FIRM</name>
<dbReference type="Proteomes" id="UP001239167">
    <property type="component" value="Unassembled WGS sequence"/>
</dbReference>
<reference evidence="6 7" key="1">
    <citation type="submission" date="2023-07" db="EMBL/GenBank/DDBJ databases">
        <title>Genomic Encyclopedia of Type Strains, Phase IV (KMG-IV): sequencing the most valuable type-strain genomes for metagenomic binning, comparative biology and taxonomic classification.</title>
        <authorList>
            <person name="Goeker M."/>
        </authorList>
    </citation>
    <scope>NUCLEOTIDE SEQUENCE [LARGE SCALE GENOMIC DNA]</scope>
    <source>
        <strain evidence="6 7">DSM 16980</strain>
    </source>
</reference>
<evidence type="ECO:0000256" key="3">
    <source>
        <dbReference type="ARBA" id="ARBA00022801"/>
    </source>
</evidence>
<keyword evidence="2" id="KW-0645">Protease</keyword>
<dbReference type="Pfam" id="PF01471">
    <property type="entry name" value="PG_binding_1"/>
    <property type="match status" value="1"/>
</dbReference>